<dbReference type="EMBL" id="JBCGBO010000003">
    <property type="protein sequence ID" value="KAK9214021.1"/>
    <property type="molecule type" value="Genomic_DNA"/>
</dbReference>
<protein>
    <submittedName>
        <fullName evidence="1">Uncharacterized protein</fullName>
    </submittedName>
</protein>
<organism evidence="1 2">
    <name type="scientific">Citrus x changshan-huyou</name>
    <dbReference type="NCBI Taxonomy" id="2935761"/>
    <lineage>
        <taxon>Eukaryota</taxon>
        <taxon>Viridiplantae</taxon>
        <taxon>Streptophyta</taxon>
        <taxon>Embryophyta</taxon>
        <taxon>Tracheophyta</taxon>
        <taxon>Spermatophyta</taxon>
        <taxon>Magnoliopsida</taxon>
        <taxon>eudicotyledons</taxon>
        <taxon>Gunneridae</taxon>
        <taxon>Pentapetalae</taxon>
        <taxon>rosids</taxon>
        <taxon>malvids</taxon>
        <taxon>Sapindales</taxon>
        <taxon>Rutaceae</taxon>
        <taxon>Aurantioideae</taxon>
        <taxon>Citrus</taxon>
    </lineage>
</organism>
<proteinExistence type="predicted"/>
<name>A0AAP0QSS8_9ROSI</name>
<keyword evidence="2" id="KW-1185">Reference proteome</keyword>
<sequence length="70" mass="8040">MVICITEIRRITGYNPSFVDHERFEHDSPFRSLGQPNGRPMDLEGLSAMQTEVIMPVHGFILSCIFILYL</sequence>
<dbReference type="AlphaFoldDB" id="A0AAP0QSS8"/>
<gene>
    <name evidence="1" type="ORF">WN944_006007</name>
</gene>
<accession>A0AAP0QSS8</accession>
<evidence type="ECO:0000313" key="1">
    <source>
        <dbReference type="EMBL" id="KAK9214021.1"/>
    </source>
</evidence>
<reference evidence="1 2" key="1">
    <citation type="submission" date="2024-05" db="EMBL/GenBank/DDBJ databases">
        <title>Haplotype-resolved chromosome-level genome assembly of Huyou (Citrus changshanensis).</title>
        <authorList>
            <person name="Miao C."/>
            <person name="Chen W."/>
            <person name="Wu Y."/>
            <person name="Wang L."/>
            <person name="Zhao S."/>
            <person name="Grierson D."/>
            <person name="Xu C."/>
            <person name="Chen K."/>
        </authorList>
    </citation>
    <scope>NUCLEOTIDE SEQUENCE [LARGE SCALE GENOMIC DNA]</scope>
    <source>
        <strain evidence="1">01-14</strain>
        <tissue evidence="1">Leaf</tissue>
    </source>
</reference>
<dbReference type="Proteomes" id="UP001428341">
    <property type="component" value="Unassembled WGS sequence"/>
</dbReference>
<evidence type="ECO:0000313" key="2">
    <source>
        <dbReference type="Proteomes" id="UP001428341"/>
    </source>
</evidence>
<comment type="caution">
    <text evidence="1">The sequence shown here is derived from an EMBL/GenBank/DDBJ whole genome shotgun (WGS) entry which is preliminary data.</text>
</comment>